<dbReference type="InterPro" id="IPR000835">
    <property type="entry name" value="HTH_MarR-typ"/>
</dbReference>
<reference evidence="5 6" key="1">
    <citation type="submission" date="2015-12" db="EMBL/GenBank/DDBJ databases">
        <title>Draft genome sequnece of Fervidicola ferrireducens strain Y170.</title>
        <authorList>
            <person name="Patel B.K."/>
        </authorList>
    </citation>
    <scope>NUCLEOTIDE SEQUENCE [LARGE SCALE GENOMIC DNA]</scope>
    <source>
        <strain evidence="5 6">Y170</strain>
    </source>
</reference>
<dbReference type="SMART" id="SM00347">
    <property type="entry name" value="HTH_MARR"/>
    <property type="match status" value="1"/>
</dbReference>
<keyword evidence="2" id="KW-0238">DNA-binding</keyword>
<feature type="domain" description="HTH marR-type" evidence="4">
    <location>
        <begin position="20"/>
        <end position="154"/>
    </location>
</feature>
<name>A0A140L8T0_9FIRM</name>
<dbReference type="GO" id="GO:0003700">
    <property type="term" value="F:DNA-binding transcription factor activity"/>
    <property type="evidence" value="ECO:0007669"/>
    <property type="project" value="InterPro"/>
</dbReference>
<dbReference type="FunCoup" id="A0A140L8T0">
    <property type="interactions" value="112"/>
</dbReference>
<dbReference type="EMBL" id="LOED01000014">
    <property type="protein sequence ID" value="KXG76955.1"/>
    <property type="molecule type" value="Genomic_DNA"/>
</dbReference>
<dbReference type="GO" id="GO:0003677">
    <property type="term" value="F:DNA binding"/>
    <property type="evidence" value="ECO:0007669"/>
    <property type="project" value="UniProtKB-KW"/>
</dbReference>
<dbReference type="PANTHER" id="PTHR42756:SF1">
    <property type="entry name" value="TRANSCRIPTIONAL REPRESSOR OF EMRAB OPERON"/>
    <property type="match status" value="1"/>
</dbReference>
<dbReference type="PRINTS" id="PR00598">
    <property type="entry name" value="HTHMARR"/>
</dbReference>
<dbReference type="Gene3D" id="1.10.10.10">
    <property type="entry name" value="Winged helix-like DNA-binding domain superfamily/Winged helix DNA-binding domain"/>
    <property type="match status" value="1"/>
</dbReference>
<sequence>MGENLTFNAVSPNDRNSKDSDDILVELSNFFRVIVESFDKIFKKYGVSRTKFNVLLILGKGKEEGLSLSQIGERIRVSKANITKLIDRMEKENLVERRYDKKDRRIVRAKLTLKGEELFKEIFPKYKEQWQKIISALENEEKDHLIMILRKIEKRIFENG</sequence>
<dbReference type="STRING" id="520764.AN618_13310"/>
<keyword evidence="3" id="KW-0804">Transcription</keyword>
<keyword evidence="1" id="KW-0805">Transcription regulation</keyword>
<dbReference type="InterPro" id="IPR036388">
    <property type="entry name" value="WH-like_DNA-bd_sf"/>
</dbReference>
<dbReference type="Proteomes" id="UP000070427">
    <property type="component" value="Unassembled WGS sequence"/>
</dbReference>
<comment type="caution">
    <text evidence="5">The sequence shown here is derived from an EMBL/GenBank/DDBJ whole genome shotgun (WGS) entry which is preliminary data.</text>
</comment>
<gene>
    <name evidence="5" type="primary">mhqR</name>
    <name evidence="5" type="ORF">AN618_13310</name>
</gene>
<dbReference type="InParanoid" id="A0A140L8T0"/>
<dbReference type="PANTHER" id="PTHR42756">
    <property type="entry name" value="TRANSCRIPTIONAL REGULATOR, MARR"/>
    <property type="match status" value="1"/>
</dbReference>
<evidence type="ECO:0000256" key="3">
    <source>
        <dbReference type="ARBA" id="ARBA00023163"/>
    </source>
</evidence>
<dbReference type="RefSeq" id="WP_066353334.1">
    <property type="nucleotide sequence ID" value="NZ_LOED01000014.1"/>
</dbReference>
<organism evidence="5 6">
    <name type="scientific">Fervidicola ferrireducens</name>
    <dbReference type="NCBI Taxonomy" id="520764"/>
    <lineage>
        <taxon>Bacteria</taxon>
        <taxon>Bacillati</taxon>
        <taxon>Bacillota</taxon>
        <taxon>Clostridia</taxon>
        <taxon>Thermosediminibacterales</taxon>
        <taxon>Thermosediminibacteraceae</taxon>
        <taxon>Fervidicola</taxon>
    </lineage>
</organism>
<accession>A0A140L8T0</accession>
<dbReference type="AlphaFoldDB" id="A0A140L8T0"/>
<dbReference type="OrthoDB" id="49580at2"/>
<evidence type="ECO:0000256" key="1">
    <source>
        <dbReference type="ARBA" id="ARBA00023015"/>
    </source>
</evidence>
<dbReference type="SUPFAM" id="SSF46785">
    <property type="entry name" value="Winged helix' DNA-binding domain"/>
    <property type="match status" value="1"/>
</dbReference>
<dbReference type="Pfam" id="PF01047">
    <property type="entry name" value="MarR"/>
    <property type="match status" value="1"/>
</dbReference>
<dbReference type="InterPro" id="IPR036390">
    <property type="entry name" value="WH_DNA-bd_sf"/>
</dbReference>
<evidence type="ECO:0000259" key="4">
    <source>
        <dbReference type="PROSITE" id="PS50995"/>
    </source>
</evidence>
<protein>
    <submittedName>
        <fullName evidence="5">HTH-type transcriptional regulator MhqR</fullName>
    </submittedName>
</protein>
<evidence type="ECO:0000256" key="2">
    <source>
        <dbReference type="ARBA" id="ARBA00023125"/>
    </source>
</evidence>
<proteinExistence type="predicted"/>
<evidence type="ECO:0000313" key="6">
    <source>
        <dbReference type="Proteomes" id="UP000070427"/>
    </source>
</evidence>
<dbReference type="PROSITE" id="PS50995">
    <property type="entry name" value="HTH_MARR_2"/>
    <property type="match status" value="1"/>
</dbReference>
<evidence type="ECO:0000313" key="5">
    <source>
        <dbReference type="EMBL" id="KXG76955.1"/>
    </source>
</evidence>
<keyword evidence="6" id="KW-1185">Reference proteome</keyword>